<proteinExistence type="predicted"/>
<sequence length="125" mass="13573">MCRKRSIAENLLFFSPKSSKQTAIKRKNTLMHLQPTSNSNLSLRFHNIVKIVGNNPEFTGNTEGSHVVREGFAAVIGSDGSSTLESSIARHILKPGQLQPASGWGVSFGSLLRITVTPPVLCRLS</sequence>
<evidence type="ECO:0000313" key="1">
    <source>
        <dbReference type="EMBL" id="KAK9890476.1"/>
    </source>
</evidence>
<dbReference type="AlphaFoldDB" id="A0AAW1VDK8"/>
<keyword evidence="2" id="KW-1185">Reference proteome</keyword>
<accession>A0AAW1VDK8</accession>
<dbReference type="Proteomes" id="UP001431783">
    <property type="component" value="Unassembled WGS sequence"/>
</dbReference>
<comment type="caution">
    <text evidence="1">The sequence shown here is derived from an EMBL/GenBank/DDBJ whole genome shotgun (WGS) entry which is preliminary data.</text>
</comment>
<evidence type="ECO:0000313" key="2">
    <source>
        <dbReference type="Proteomes" id="UP001431783"/>
    </source>
</evidence>
<reference evidence="1 2" key="1">
    <citation type="submission" date="2023-03" db="EMBL/GenBank/DDBJ databases">
        <title>Genome insight into feeding habits of ladybird beetles.</title>
        <authorList>
            <person name="Li H.-S."/>
            <person name="Huang Y.-H."/>
            <person name="Pang H."/>
        </authorList>
    </citation>
    <scope>NUCLEOTIDE SEQUENCE [LARGE SCALE GENOMIC DNA]</scope>
    <source>
        <strain evidence="1">SYSU_2023b</strain>
        <tissue evidence="1">Whole body</tissue>
    </source>
</reference>
<gene>
    <name evidence="1" type="ORF">WA026_010559</name>
</gene>
<protein>
    <submittedName>
        <fullName evidence="1">Uncharacterized protein</fullName>
    </submittedName>
</protein>
<dbReference type="EMBL" id="JARQZJ010000125">
    <property type="protein sequence ID" value="KAK9890476.1"/>
    <property type="molecule type" value="Genomic_DNA"/>
</dbReference>
<name>A0AAW1VDK8_9CUCU</name>
<organism evidence="1 2">
    <name type="scientific">Henosepilachna vigintioctopunctata</name>
    <dbReference type="NCBI Taxonomy" id="420089"/>
    <lineage>
        <taxon>Eukaryota</taxon>
        <taxon>Metazoa</taxon>
        <taxon>Ecdysozoa</taxon>
        <taxon>Arthropoda</taxon>
        <taxon>Hexapoda</taxon>
        <taxon>Insecta</taxon>
        <taxon>Pterygota</taxon>
        <taxon>Neoptera</taxon>
        <taxon>Endopterygota</taxon>
        <taxon>Coleoptera</taxon>
        <taxon>Polyphaga</taxon>
        <taxon>Cucujiformia</taxon>
        <taxon>Coccinelloidea</taxon>
        <taxon>Coccinellidae</taxon>
        <taxon>Epilachninae</taxon>
        <taxon>Epilachnini</taxon>
        <taxon>Henosepilachna</taxon>
    </lineage>
</organism>